<dbReference type="GO" id="GO:0003677">
    <property type="term" value="F:DNA binding"/>
    <property type="evidence" value="ECO:0007669"/>
    <property type="project" value="UniProtKB-KW"/>
</dbReference>
<keyword evidence="3 7" id="KW-0548">Nucleotidyltransferase</keyword>
<comment type="catalytic activity">
    <reaction evidence="6 7">
        <text>DNA(n) + a 2'-deoxyribonucleoside 5'-triphosphate = DNA(n+1) + diphosphate</text>
        <dbReference type="Rhea" id="RHEA:22508"/>
        <dbReference type="Rhea" id="RHEA-COMP:17339"/>
        <dbReference type="Rhea" id="RHEA-COMP:17340"/>
        <dbReference type="ChEBI" id="CHEBI:33019"/>
        <dbReference type="ChEBI" id="CHEBI:61560"/>
        <dbReference type="ChEBI" id="CHEBI:173112"/>
        <dbReference type="EC" id="2.7.7.7"/>
    </reaction>
</comment>
<protein>
    <recommendedName>
        <fullName evidence="7">DNA polymerase</fullName>
        <ecNumber evidence="7">2.7.7.7</ecNumber>
    </recommendedName>
</protein>
<dbReference type="InterPro" id="IPR050240">
    <property type="entry name" value="DNA_pol_type-B"/>
</dbReference>
<dbReference type="GO" id="GO:0000166">
    <property type="term" value="F:nucleotide binding"/>
    <property type="evidence" value="ECO:0007669"/>
    <property type="project" value="InterPro"/>
</dbReference>
<evidence type="ECO:0000256" key="1">
    <source>
        <dbReference type="ARBA" id="ARBA00005755"/>
    </source>
</evidence>
<keyword evidence="5 7" id="KW-0238">DNA-binding</keyword>
<keyword evidence="7" id="KW-0235">DNA replication</keyword>
<dbReference type="Pfam" id="PF00136">
    <property type="entry name" value="DNA_pol_B"/>
    <property type="match status" value="1"/>
</dbReference>
<evidence type="ECO:0000256" key="7">
    <source>
        <dbReference type="RuleBase" id="RU000442"/>
    </source>
</evidence>
<dbReference type="SUPFAM" id="SSF56672">
    <property type="entry name" value="DNA/RNA polymerases"/>
    <property type="match status" value="1"/>
</dbReference>
<evidence type="ECO:0000313" key="11">
    <source>
        <dbReference type="EMBL" id="PDH34706.1"/>
    </source>
</evidence>
<evidence type="ECO:0000256" key="6">
    <source>
        <dbReference type="ARBA" id="ARBA00049244"/>
    </source>
</evidence>
<sequence length="795" mass="91309">MAASNQPLPLSAFLLTRQWKESDTGLELIFWFASSQGPLRFHLPRQEAICFFPSSQTDKVKKILKGQNNWRINSTELLDFTRQKVSALYFSSQRQLFDNRDRLAIRNIRLLESDIKPTDRFLMERFIKGAVEVQAEQQDKESYKNLVNVRLKATDYRPTLSAISIDIETDYDVSKLYSIALYSDDIAKVLMIGEGEAKSIAIQSGQKPSIDLQFYANEKNLLKAFLRIIAELDPDVLIGWNVVNFDLKCLQDFADRASVKLTLGRNNEPINWRQSRDSDQRFYALVPGRVILDGIELMRSATYQFENFSLEYVSRRLLKRGKLVEDVEQRSEEIGKLFLKNKLALASYNLEDCRLVWDIFEKENLLSFAIERSQLTGLELDRYGGSVAAIDFLYLPRLHRKGFVAPALDQLETSNISPGGHVMGSMPGIHDNVIVLDFKSLYPSIIRSFHVDPLALIEGLSEDNAIEGYDGGLFSRDKYILPDLIEDLWVARDRAKANSNEVLSQAIKIIMNSFYGVLGTIGCRFFDSRLVSSITKRGREIIIQSKEYIEDKGYQVIYGDTDSVFVLLGNVQKDKIASIGDCIAKDLNNWWNEKLEKEHSVTSFLEIQFETHYQKFLIPTIRGSDAGSKKRYAGLLADNKVQFKGLETVRSDWSPLAREFQRVLYKKVFLDEPFDDYVKNIVEKLLNGEFEDELVLRKRLRRKLDDYVKNVPPHVQAARKAEVIRDEKKLPSLYKSGGWIEYLMTTNGPEPRQYRQASIDFNFYIDKQLTPIADAILIFKSSSMNDIINQQIGLF</sequence>
<dbReference type="GO" id="GO:0009432">
    <property type="term" value="P:SOS response"/>
    <property type="evidence" value="ECO:0007669"/>
    <property type="project" value="TreeGrafter"/>
</dbReference>
<organism evidence="11 12">
    <name type="scientific">OM182 bacterium MED-G28</name>
    <dbReference type="NCBI Taxonomy" id="1986256"/>
    <lineage>
        <taxon>Bacteria</taxon>
        <taxon>Pseudomonadati</taxon>
        <taxon>Pseudomonadota</taxon>
        <taxon>Gammaproteobacteria</taxon>
        <taxon>OMG group</taxon>
        <taxon>OM182 clade</taxon>
    </lineage>
</organism>
<dbReference type="PROSITE" id="PS00116">
    <property type="entry name" value="DNA_POLYMERASE_B"/>
    <property type="match status" value="1"/>
</dbReference>
<dbReference type="CDD" id="cd05537">
    <property type="entry name" value="POLBc_Pol_II"/>
    <property type="match status" value="1"/>
</dbReference>
<feature type="domain" description="DNA polymerase II insertion" evidence="10">
    <location>
        <begin position="48"/>
        <end position="98"/>
    </location>
</feature>
<feature type="domain" description="DNA-directed DNA polymerase family B multifunctional" evidence="8">
    <location>
        <begin position="388"/>
        <end position="768"/>
    </location>
</feature>
<dbReference type="Gene3D" id="3.90.1600.10">
    <property type="entry name" value="Palm domain of DNA polymerase"/>
    <property type="match status" value="2"/>
</dbReference>
<proteinExistence type="inferred from homology"/>
<dbReference type="InterPro" id="IPR036397">
    <property type="entry name" value="RNaseH_sf"/>
</dbReference>
<dbReference type="Proteomes" id="UP000219329">
    <property type="component" value="Unassembled WGS sequence"/>
</dbReference>
<dbReference type="Gene3D" id="2.40.50.590">
    <property type="match status" value="1"/>
</dbReference>
<name>A0A2A5WF04_9GAMM</name>
<evidence type="ECO:0000313" key="12">
    <source>
        <dbReference type="Proteomes" id="UP000219329"/>
    </source>
</evidence>
<dbReference type="Pfam" id="PF03104">
    <property type="entry name" value="DNA_pol_B_exo1"/>
    <property type="match status" value="1"/>
</dbReference>
<dbReference type="InterPro" id="IPR023211">
    <property type="entry name" value="DNA_pol_palm_dom_sf"/>
</dbReference>
<dbReference type="Pfam" id="PF21474">
    <property type="entry name" value="DNApolII_N"/>
    <property type="match status" value="1"/>
</dbReference>
<dbReference type="EC" id="2.7.7.7" evidence="7"/>
<dbReference type="AlphaFoldDB" id="A0A2A5WF04"/>
<dbReference type="InterPro" id="IPR006134">
    <property type="entry name" value="DNA-dir_DNA_pol_B_multi_dom"/>
</dbReference>
<dbReference type="InterPro" id="IPR042087">
    <property type="entry name" value="DNA_pol_B_thumb"/>
</dbReference>
<dbReference type="NCBIfam" id="NF004421">
    <property type="entry name" value="PRK05762.1-2"/>
    <property type="match status" value="1"/>
</dbReference>
<dbReference type="GO" id="GO:0008296">
    <property type="term" value="F:3'-5'-DNA exonuclease activity"/>
    <property type="evidence" value="ECO:0007669"/>
    <property type="project" value="TreeGrafter"/>
</dbReference>
<dbReference type="CDD" id="cd05784">
    <property type="entry name" value="DNA_polB_II_exo"/>
    <property type="match status" value="1"/>
</dbReference>
<dbReference type="InterPro" id="IPR006172">
    <property type="entry name" value="DNA-dir_DNA_pol_B"/>
</dbReference>
<dbReference type="Gene3D" id="1.10.132.60">
    <property type="entry name" value="DNA polymerase family B, C-terminal domain"/>
    <property type="match status" value="1"/>
</dbReference>
<dbReference type="PRINTS" id="PR00106">
    <property type="entry name" value="DNAPOLB"/>
</dbReference>
<evidence type="ECO:0000256" key="3">
    <source>
        <dbReference type="ARBA" id="ARBA00022695"/>
    </source>
</evidence>
<evidence type="ECO:0000256" key="4">
    <source>
        <dbReference type="ARBA" id="ARBA00022932"/>
    </source>
</evidence>
<dbReference type="PANTHER" id="PTHR10322">
    <property type="entry name" value="DNA POLYMERASE CATALYTIC SUBUNIT"/>
    <property type="match status" value="1"/>
</dbReference>
<dbReference type="FunFam" id="3.90.1600.10:FF:000030">
    <property type="entry name" value="DNA polymerase II"/>
    <property type="match status" value="1"/>
</dbReference>
<dbReference type="SMART" id="SM00486">
    <property type="entry name" value="POLBc"/>
    <property type="match status" value="1"/>
</dbReference>
<dbReference type="Pfam" id="PF22587">
    <property type="entry name" value="DNApolII_insertion"/>
    <property type="match status" value="1"/>
</dbReference>
<evidence type="ECO:0000256" key="5">
    <source>
        <dbReference type="ARBA" id="ARBA00023125"/>
    </source>
</evidence>
<gene>
    <name evidence="11" type="ORF">CNF02_04280</name>
</gene>
<dbReference type="EMBL" id="NTJZ01000003">
    <property type="protein sequence ID" value="PDH34706.1"/>
    <property type="molecule type" value="Genomic_DNA"/>
</dbReference>
<dbReference type="InterPro" id="IPR006133">
    <property type="entry name" value="DNA-dir_DNA_pol_B_exonuc"/>
</dbReference>
<evidence type="ECO:0000256" key="2">
    <source>
        <dbReference type="ARBA" id="ARBA00022679"/>
    </source>
</evidence>
<evidence type="ECO:0000259" key="10">
    <source>
        <dbReference type="Pfam" id="PF22587"/>
    </source>
</evidence>
<dbReference type="InterPro" id="IPR055208">
    <property type="entry name" value="PolB_insertion"/>
</dbReference>
<reference evidence="11 12" key="1">
    <citation type="submission" date="2017-08" db="EMBL/GenBank/DDBJ databases">
        <title>Fine stratification of microbial communities through a metagenomic profile of the photic zone.</title>
        <authorList>
            <person name="Haro-Moreno J.M."/>
            <person name="Lopez-Perez M."/>
            <person name="De La Torre J."/>
            <person name="Picazo A."/>
            <person name="Camacho A."/>
            <person name="Rodriguez-Valera F."/>
        </authorList>
    </citation>
    <scope>NUCLEOTIDE SEQUENCE [LARGE SCALE GENOMIC DNA]</scope>
    <source>
        <strain evidence="11">MED-G28</strain>
    </source>
</reference>
<dbReference type="PANTHER" id="PTHR10322:SF23">
    <property type="entry name" value="DNA POLYMERASE DELTA CATALYTIC SUBUNIT"/>
    <property type="match status" value="1"/>
</dbReference>
<dbReference type="InterPro" id="IPR017964">
    <property type="entry name" value="DNA-dir_DNA_pol_B_CS"/>
</dbReference>
<dbReference type="GO" id="GO:0045004">
    <property type="term" value="P:DNA replication proofreading"/>
    <property type="evidence" value="ECO:0007669"/>
    <property type="project" value="TreeGrafter"/>
</dbReference>
<comment type="caution">
    <text evidence="11">The sequence shown here is derived from an EMBL/GenBank/DDBJ whole genome shotgun (WGS) entry which is preliminary data.</text>
</comment>
<comment type="similarity">
    <text evidence="1 7">Belongs to the DNA polymerase type-B family.</text>
</comment>
<evidence type="ECO:0000259" key="8">
    <source>
        <dbReference type="Pfam" id="PF00136"/>
    </source>
</evidence>
<dbReference type="InterPro" id="IPR012337">
    <property type="entry name" value="RNaseH-like_sf"/>
</dbReference>
<accession>A0A2A5WF04</accession>
<dbReference type="Gene3D" id="3.30.420.10">
    <property type="entry name" value="Ribonuclease H-like superfamily/Ribonuclease H"/>
    <property type="match status" value="1"/>
</dbReference>
<feature type="domain" description="DNA-directed DNA polymerase family B exonuclease" evidence="9">
    <location>
        <begin position="112"/>
        <end position="313"/>
    </location>
</feature>
<keyword evidence="2 7" id="KW-0808">Transferase</keyword>
<evidence type="ECO:0000259" key="9">
    <source>
        <dbReference type="Pfam" id="PF03104"/>
    </source>
</evidence>
<keyword evidence="4 7" id="KW-0239">DNA-directed DNA polymerase</keyword>
<dbReference type="InterPro" id="IPR043502">
    <property type="entry name" value="DNA/RNA_pol_sf"/>
</dbReference>
<dbReference type="SUPFAM" id="SSF53098">
    <property type="entry name" value="Ribonuclease H-like"/>
    <property type="match status" value="1"/>
</dbReference>
<dbReference type="GO" id="GO:0003887">
    <property type="term" value="F:DNA-directed DNA polymerase activity"/>
    <property type="evidence" value="ECO:0007669"/>
    <property type="project" value="UniProtKB-KW"/>
</dbReference>